<reference evidence="2" key="1">
    <citation type="submission" date="2016-11" db="EMBL/GenBank/DDBJ databases">
        <title>The genome of Nicotiana attenuata.</title>
        <authorList>
            <person name="Xu S."/>
            <person name="Brockmoeller T."/>
            <person name="Gaquerel E."/>
            <person name="Navarro A."/>
            <person name="Kuhl H."/>
            <person name="Gase K."/>
            <person name="Ling Z."/>
            <person name="Zhou W."/>
            <person name="Kreitzer C."/>
            <person name="Stanke M."/>
            <person name="Tang H."/>
            <person name="Lyons E."/>
            <person name="Pandey P."/>
            <person name="Pandey S.P."/>
            <person name="Timmermann B."/>
            <person name="Baldwin I.T."/>
        </authorList>
    </citation>
    <scope>NUCLEOTIDE SEQUENCE [LARGE SCALE GENOMIC DNA]</scope>
    <source>
        <strain evidence="2">UT</strain>
    </source>
</reference>
<dbReference type="Gramene" id="OIT21966">
    <property type="protein sequence ID" value="OIT21966"/>
    <property type="gene ID" value="A4A49_32443"/>
</dbReference>
<keyword evidence="1" id="KW-0812">Transmembrane</keyword>
<evidence type="ECO:0000256" key="1">
    <source>
        <dbReference type="SAM" id="Phobius"/>
    </source>
</evidence>
<dbReference type="SMR" id="A0A1J6JXY6"/>
<feature type="transmembrane region" description="Helical" evidence="1">
    <location>
        <begin position="111"/>
        <end position="131"/>
    </location>
</feature>
<keyword evidence="1" id="KW-1133">Transmembrane helix</keyword>
<protein>
    <submittedName>
        <fullName evidence="2">Uncharacterized protein</fullName>
    </submittedName>
</protein>
<keyword evidence="3" id="KW-1185">Reference proteome</keyword>
<evidence type="ECO:0000313" key="3">
    <source>
        <dbReference type="Proteomes" id="UP000187609"/>
    </source>
</evidence>
<sequence>MWQWIRQLLQICGWNMDHADLNADTSSRTPLITDASSSSAVKPPVFSVTILLPLEKRRAKLQREIIELDRRADEIFTSLSYHISFVIVCNGAGVILRNISCRTVACMMTPTLLIPLVIGIALAISMTYGLIGEVPLYLEASAPTGDG</sequence>
<dbReference type="AlphaFoldDB" id="A0A1J6JXY6"/>
<gene>
    <name evidence="2" type="ORF">A4A49_32443</name>
</gene>
<comment type="caution">
    <text evidence="2">The sequence shown here is derived from an EMBL/GenBank/DDBJ whole genome shotgun (WGS) entry which is preliminary data.</text>
</comment>
<keyword evidence="1" id="KW-0472">Membrane</keyword>
<proteinExistence type="predicted"/>
<name>A0A1J6JXY6_NICAT</name>
<dbReference type="EMBL" id="MJEQ01003977">
    <property type="protein sequence ID" value="OIT21966.1"/>
    <property type="molecule type" value="Genomic_DNA"/>
</dbReference>
<accession>A0A1J6JXY6</accession>
<feature type="transmembrane region" description="Helical" evidence="1">
    <location>
        <begin position="79"/>
        <end position="99"/>
    </location>
</feature>
<organism evidence="2 3">
    <name type="scientific">Nicotiana attenuata</name>
    <name type="common">Coyote tobacco</name>
    <dbReference type="NCBI Taxonomy" id="49451"/>
    <lineage>
        <taxon>Eukaryota</taxon>
        <taxon>Viridiplantae</taxon>
        <taxon>Streptophyta</taxon>
        <taxon>Embryophyta</taxon>
        <taxon>Tracheophyta</taxon>
        <taxon>Spermatophyta</taxon>
        <taxon>Magnoliopsida</taxon>
        <taxon>eudicotyledons</taxon>
        <taxon>Gunneridae</taxon>
        <taxon>Pentapetalae</taxon>
        <taxon>asterids</taxon>
        <taxon>lamiids</taxon>
        <taxon>Solanales</taxon>
        <taxon>Solanaceae</taxon>
        <taxon>Nicotianoideae</taxon>
        <taxon>Nicotianeae</taxon>
        <taxon>Nicotiana</taxon>
    </lineage>
</organism>
<evidence type="ECO:0000313" key="2">
    <source>
        <dbReference type="EMBL" id="OIT21966.1"/>
    </source>
</evidence>
<dbReference type="Proteomes" id="UP000187609">
    <property type="component" value="Unassembled WGS sequence"/>
</dbReference>